<reference evidence="1" key="1">
    <citation type="submission" date="2022-03" db="EMBL/GenBank/DDBJ databases">
        <authorList>
            <person name="Martin H S."/>
        </authorList>
    </citation>
    <scope>NUCLEOTIDE SEQUENCE</scope>
</reference>
<organism evidence="1 2">
    <name type="scientific">Iphiclides podalirius</name>
    <name type="common">scarce swallowtail</name>
    <dbReference type="NCBI Taxonomy" id="110791"/>
    <lineage>
        <taxon>Eukaryota</taxon>
        <taxon>Metazoa</taxon>
        <taxon>Ecdysozoa</taxon>
        <taxon>Arthropoda</taxon>
        <taxon>Hexapoda</taxon>
        <taxon>Insecta</taxon>
        <taxon>Pterygota</taxon>
        <taxon>Neoptera</taxon>
        <taxon>Endopterygota</taxon>
        <taxon>Lepidoptera</taxon>
        <taxon>Glossata</taxon>
        <taxon>Ditrysia</taxon>
        <taxon>Papilionoidea</taxon>
        <taxon>Papilionidae</taxon>
        <taxon>Papilioninae</taxon>
        <taxon>Iphiclides</taxon>
    </lineage>
</organism>
<feature type="non-terminal residue" evidence="1">
    <location>
        <position position="1"/>
    </location>
</feature>
<dbReference type="Proteomes" id="UP000837857">
    <property type="component" value="Chromosome 6"/>
</dbReference>
<protein>
    <submittedName>
        <fullName evidence="1">Uncharacterized protein</fullName>
    </submittedName>
</protein>
<sequence length="110" mass="11483">MHVSGAVEHAINNSPGESEYEAAYIRSLNRRGASKGASHLVSRLPIEAPAQPCVAPIGGRGGTCLTLGAGQWATHLCGRSEGGALHLCRETNSRCLVKRLASFSVLSSLT</sequence>
<gene>
    <name evidence="1" type="ORF">IPOD504_LOCUS15364</name>
</gene>
<name>A0ABN8IZF8_9NEOP</name>
<accession>A0ABN8IZF8</accession>
<evidence type="ECO:0000313" key="1">
    <source>
        <dbReference type="EMBL" id="CAH2072014.1"/>
    </source>
</evidence>
<proteinExistence type="predicted"/>
<evidence type="ECO:0000313" key="2">
    <source>
        <dbReference type="Proteomes" id="UP000837857"/>
    </source>
</evidence>
<dbReference type="EMBL" id="OW152818">
    <property type="protein sequence ID" value="CAH2072014.1"/>
    <property type="molecule type" value="Genomic_DNA"/>
</dbReference>
<keyword evidence="2" id="KW-1185">Reference proteome</keyword>